<dbReference type="InterPro" id="IPR030394">
    <property type="entry name" value="G_HFLX_dom"/>
</dbReference>
<dbReference type="GO" id="GO:0043022">
    <property type="term" value="F:ribosome binding"/>
    <property type="evidence" value="ECO:0007669"/>
    <property type="project" value="TreeGrafter"/>
</dbReference>
<name>A0A1A8W2B1_PLAMA</name>
<dbReference type="InterPro" id="IPR025121">
    <property type="entry name" value="GTPase_HflX_N"/>
</dbReference>
<dbReference type="InterPro" id="IPR016496">
    <property type="entry name" value="GTPase_HflX"/>
</dbReference>
<evidence type="ECO:0000313" key="7">
    <source>
        <dbReference type="EMBL" id="SBS85282.1"/>
    </source>
</evidence>
<dbReference type="Pfam" id="PF01926">
    <property type="entry name" value="MMR_HSR1"/>
    <property type="match status" value="1"/>
</dbReference>
<dbReference type="GeneID" id="39868757"/>
<dbReference type="PANTHER" id="PTHR10229">
    <property type="entry name" value="GTP-BINDING PROTEIN HFLX"/>
    <property type="match status" value="1"/>
</dbReference>
<feature type="compositionally biased region" description="Basic and acidic residues" evidence="5">
    <location>
        <begin position="165"/>
        <end position="177"/>
    </location>
</feature>
<evidence type="ECO:0000256" key="5">
    <source>
        <dbReference type="SAM" id="MobiDB-lite"/>
    </source>
</evidence>
<evidence type="ECO:0000313" key="9">
    <source>
        <dbReference type="Proteomes" id="UP000078597"/>
    </source>
</evidence>
<evidence type="ECO:0000313" key="8">
    <source>
        <dbReference type="EMBL" id="SCN12656.1"/>
    </source>
</evidence>
<evidence type="ECO:0000256" key="1">
    <source>
        <dbReference type="ARBA" id="ARBA00022723"/>
    </source>
</evidence>
<keyword evidence="10" id="KW-1185">Reference proteome</keyword>
<dbReference type="Gene3D" id="3.40.50.11060">
    <property type="entry name" value="GTPase HflX, N-terminal domain"/>
    <property type="match status" value="2"/>
</dbReference>
<dbReference type="PROSITE" id="PS51705">
    <property type="entry name" value="G_HFLX"/>
    <property type="match status" value="1"/>
</dbReference>
<feature type="region of interest" description="Disordered" evidence="5">
    <location>
        <begin position="163"/>
        <end position="194"/>
    </location>
</feature>
<dbReference type="VEuPathDB" id="PlasmoDB:PmUG01_09022900"/>
<organism evidence="7 9">
    <name type="scientific">Plasmodium malariae</name>
    <dbReference type="NCBI Taxonomy" id="5858"/>
    <lineage>
        <taxon>Eukaryota</taxon>
        <taxon>Sar</taxon>
        <taxon>Alveolata</taxon>
        <taxon>Apicomplexa</taxon>
        <taxon>Aconoidasida</taxon>
        <taxon>Haemosporida</taxon>
        <taxon>Plasmodiidae</taxon>
        <taxon>Plasmodium</taxon>
        <taxon>Plasmodium (Plasmodium)</taxon>
    </lineage>
</organism>
<dbReference type="Proteomes" id="UP000078597">
    <property type="component" value="Unassembled WGS sequence"/>
</dbReference>
<gene>
    <name evidence="8" type="primary">PmUG01_09022900</name>
    <name evidence="7" type="ORF">PMALA_012250</name>
    <name evidence="8" type="ORF">PMUG01_09022900</name>
</gene>
<dbReference type="PANTHER" id="PTHR10229:SF0">
    <property type="entry name" value="GTP-BINDING PROTEIN 6-RELATED"/>
    <property type="match status" value="1"/>
</dbReference>
<evidence type="ECO:0000256" key="3">
    <source>
        <dbReference type="ARBA" id="ARBA00022842"/>
    </source>
</evidence>
<dbReference type="Gene3D" id="3.40.50.300">
    <property type="entry name" value="P-loop containing nucleotide triphosphate hydrolases"/>
    <property type="match status" value="1"/>
</dbReference>
<dbReference type="SUPFAM" id="SSF52540">
    <property type="entry name" value="P-loop containing nucleoside triphosphate hydrolases"/>
    <property type="match status" value="1"/>
</dbReference>
<keyword evidence="1" id="KW-0479">Metal-binding</keyword>
<dbReference type="KEGG" id="pmal:PMUG01_09022900"/>
<keyword evidence="3" id="KW-0460">Magnesium</keyword>
<protein>
    <submittedName>
        <fullName evidence="7">GTP-binding protein, putative</fullName>
    </submittedName>
</protein>
<dbReference type="GO" id="GO:0046872">
    <property type="term" value="F:metal ion binding"/>
    <property type="evidence" value="ECO:0007669"/>
    <property type="project" value="UniProtKB-KW"/>
</dbReference>
<dbReference type="InterPro" id="IPR042108">
    <property type="entry name" value="GTPase_HflX_N_sf"/>
</dbReference>
<feature type="domain" description="Hflx-type G" evidence="6">
    <location>
        <begin position="523"/>
        <end position="693"/>
    </location>
</feature>
<proteinExistence type="predicted"/>
<accession>A0A1A8W2B1</accession>
<dbReference type="GO" id="GO:0005525">
    <property type="term" value="F:GTP binding"/>
    <property type="evidence" value="ECO:0007669"/>
    <property type="project" value="UniProtKB-KW"/>
</dbReference>
<dbReference type="PRINTS" id="PR00326">
    <property type="entry name" value="GTP1OBG"/>
</dbReference>
<sequence length="754" mass="87792">MRFAPDLLKNIYNIEKRYFTDTTKVKLNSTGKKEIIVLHPILKKSKKYSKSCDETLYDAQEALGLARSAGFKIANGISMPSGGWTNMKFSNEYNKKSKIKDLDKLDGTREIKHTDKEAVNNLSSSNSPYVGNIIKKELSYKVNKNYSNDDCFSERSDCSMEEESFEKGDSISTKEDYNTENGNSSRKGRKSDDSDANCNYRYNHDYGCDGANDSNYLHARTKCEELEKKIAESIIIKVNRMDVKFYFGKGKLNELSKYFLKKPAPYIFINTLLSPEQFRNLDFLFNSLLKSYHDELQMNSRREKEENYFTFRVSDCVYNRSSEEQGEGDGQGYVDMYNDYLEEYEGEVTEKGEESEDDDKDGYPYERAAKEICERKSGQFVPIYVELFDRYSIILYIMKRRAKSNLSKLQLELARANFILNTYSEDNKSRMKYIKYIENNVLGKSQYDYEERYDKINAFDVDKQNKKKNYDYLGYTSNYIKNTETYKEYEKRIINNLYDKLRKELTKCKNNNSLQNISRKHKALIAIVGYTNAGKTKLINYLTKSNLKARNLLFQTLDNSYKNLNIADCYSTIFIDSIGFIQNIPYSLYESFKISLDAIKNADIVIHVIDVSHPHKERQKKCVIDTLRKIGIADEFIQNNVVEVWNKIDKLTEQQIFTLYKNKPKSALPISAKNGTNCDILIKIVQKLVNKIKNVQVLTLQFPTKEAQERINFIRKNFKVVPDSISYTPDGHTTIIKLVENPSNLKKYYEKFGE</sequence>
<keyword evidence="2" id="KW-0547">Nucleotide-binding</keyword>
<evidence type="ECO:0000259" key="6">
    <source>
        <dbReference type="PROSITE" id="PS51705"/>
    </source>
</evidence>
<evidence type="ECO:0000256" key="4">
    <source>
        <dbReference type="ARBA" id="ARBA00023134"/>
    </source>
</evidence>
<dbReference type="Pfam" id="PF13167">
    <property type="entry name" value="GTP-bdg_N"/>
    <property type="match status" value="1"/>
</dbReference>
<evidence type="ECO:0000256" key="2">
    <source>
        <dbReference type="ARBA" id="ARBA00022741"/>
    </source>
</evidence>
<dbReference type="EMBL" id="LT594630">
    <property type="protein sequence ID" value="SCN12656.1"/>
    <property type="molecule type" value="Genomic_DNA"/>
</dbReference>
<dbReference type="InterPro" id="IPR006073">
    <property type="entry name" value="GTP-bd"/>
</dbReference>
<evidence type="ECO:0000313" key="10">
    <source>
        <dbReference type="Proteomes" id="UP000219813"/>
    </source>
</evidence>
<reference evidence="7" key="2">
    <citation type="submission" date="2016-05" db="EMBL/GenBank/DDBJ databases">
        <authorList>
            <person name="Lavstsen T."/>
            <person name="Jespersen J.S."/>
        </authorList>
    </citation>
    <scope>NUCLEOTIDE SEQUENCE [LARGE SCALE GENOMIC DNA]</scope>
</reference>
<reference evidence="8 10" key="3">
    <citation type="submission" date="2016-06" db="EMBL/GenBank/DDBJ databases">
        <authorList>
            <consortium name="Pathogen Informatics"/>
        </authorList>
    </citation>
    <scope>NUCLEOTIDE SEQUENCE [LARGE SCALE GENOMIC DNA]</scope>
</reference>
<dbReference type="Proteomes" id="UP000219813">
    <property type="component" value="Chromosome 9"/>
</dbReference>
<dbReference type="OrthoDB" id="10268034at2759"/>
<dbReference type="EMBL" id="FLQW01000671">
    <property type="protein sequence ID" value="SBS85282.1"/>
    <property type="molecule type" value="Genomic_DNA"/>
</dbReference>
<reference evidence="9" key="1">
    <citation type="submission" date="2016-05" db="EMBL/GenBank/DDBJ databases">
        <authorList>
            <person name="Naeem Raeece"/>
        </authorList>
    </citation>
    <scope>NUCLEOTIDE SEQUENCE [LARGE SCALE GENOMIC DNA]</scope>
</reference>
<dbReference type="OMA" id="VCHPYRE"/>
<dbReference type="AlphaFoldDB" id="A0A1A8W2B1"/>
<dbReference type="GO" id="GO:0005737">
    <property type="term" value="C:cytoplasm"/>
    <property type="evidence" value="ECO:0007669"/>
    <property type="project" value="TreeGrafter"/>
</dbReference>
<keyword evidence="4" id="KW-0342">GTP-binding</keyword>
<dbReference type="RefSeq" id="XP_028861553.1">
    <property type="nucleotide sequence ID" value="XM_029004912.1"/>
</dbReference>
<dbReference type="InterPro" id="IPR027417">
    <property type="entry name" value="P-loop_NTPase"/>
</dbReference>